<reference evidence="8 11" key="3">
    <citation type="submission" date="2020-11" db="EMBL/GenBank/DDBJ databases">
        <authorList>
            <consortium name="Pathogen Informatics"/>
        </authorList>
    </citation>
    <scope>NUCLEOTIDE SEQUENCE [LARGE SCALE GENOMIC DNA]</scope>
    <source>
        <strain evidence="8 11">NCTC12218</strain>
    </source>
</reference>
<keyword evidence="10" id="KW-0378">Hydrolase</keyword>
<dbReference type="InterPro" id="IPR052165">
    <property type="entry name" value="Membrane_assoc_protease"/>
</dbReference>
<organism evidence="10">
    <name type="scientific">Staphylococcus schleiferi</name>
    <dbReference type="NCBI Taxonomy" id="1295"/>
    <lineage>
        <taxon>Bacteria</taxon>
        <taxon>Bacillati</taxon>
        <taxon>Bacillota</taxon>
        <taxon>Bacilli</taxon>
        <taxon>Bacillales</taxon>
        <taxon>Staphylococcaceae</taxon>
        <taxon>Staphylococcus</taxon>
    </lineage>
</organism>
<feature type="transmembrane region" description="Helical" evidence="5">
    <location>
        <begin position="70"/>
        <end position="103"/>
    </location>
</feature>
<evidence type="ECO:0000313" key="10">
    <source>
        <dbReference type="EMBL" id="SUM88701.1"/>
    </source>
</evidence>
<dbReference type="EMBL" id="LR962863">
    <property type="protein sequence ID" value="CAD7359621.1"/>
    <property type="molecule type" value="Genomic_DNA"/>
</dbReference>
<feature type="transmembrane region" description="Helical" evidence="5">
    <location>
        <begin position="44"/>
        <end position="64"/>
    </location>
</feature>
<dbReference type="GO" id="GO:0008233">
    <property type="term" value="F:peptidase activity"/>
    <property type="evidence" value="ECO:0007669"/>
    <property type="project" value="UniProtKB-KW"/>
</dbReference>
<evidence type="ECO:0000313" key="9">
    <source>
        <dbReference type="EMBL" id="NHA34427.1"/>
    </source>
</evidence>
<reference evidence="9 12" key="1">
    <citation type="submission" date="2018-01" db="EMBL/GenBank/DDBJ databases">
        <title>Complete genome sequence of Staphylococcus Scheliferi isolated from human.</title>
        <authorList>
            <person name="Abouelkhair M.A."/>
            <person name="Bemis D.A."/>
            <person name="Kania S.A."/>
        </authorList>
    </citation>
    <scope>NUCLEOTIDE SEQUENCE [LARGE SCALE GENOMIC DNA]</scope>
    <source>
        <strain evidence="9 12">ATCC 43808</strain>
    </source>
</reference>
<evidence type="ECO:0000259" key="6">
    <source>
        <dbReference type="Pfam" id="PF01957"/>
    </source>
</evidence>
<dbReference type="EMBL" id="UHEF01000001">
    <property type="protein sequence ID" value="SUM88701.1"/>
    <property type="molecule type" value="Genomic_DNA"/>
</dbReference>
<dbReference type="InterPro" id="IPR012340">
    <property type="entry name" value="NA-bd_OB-fold"/>
</dbReference>
<dbReference type="AlphaFoldDB" id="A0A7Z7VX75"/>
<keyword evidence="2 5" id="KW-0812">Transmembrane</keyword>
<keyword evidence="4 5" id="KW-0472">Membrane</keyword>
<dbReference type="PANTHER" id="PTHR33507:SF3">
    <property type="entry name" value="INNER MEMBRANE PROTEIN YBBJ"/>
    <property type="match status" value="1"/>
</dbReference>
<feature type="transmembrane region" description="Helical" evidence="5">
    <location>
        <begin position="14"/>
        <end position="37"/>
    </location>
</feature>
<sequence length="223" mass="24771">MIDKVTNQSGFEQIGSWLTTQSISLVLTCLVFLGFLYQLYSRKINFAGIIALFALLLIFLGFIIEGSLSVITIMLFTIGAILVIIELFVFGAVLGIIGMILIIISLITMGNDLPMMLLNVIVALILTLIEWVILVKFFKKSISIFDKVVLKDSTNKESGYTSHNDRSDLVGKKAITYTDLRPSGIILYNHERIDAVSEGSFINKDSEVTIIEVEGTRVVVREN</sequence>
<comment type="subcellular location">
    <subcellularLocation>
        <location evidence="1">Membrane</location>
        <topology evidence="1">Multi-pass membrane protein</topology>
    </subcellularLocation>
</comment>
<feature type="domain" description="NfeD-like C-terminal" evidence="6">
    <location>
        <begin position="167"/>
        <end position="221"/>
    </location>
</feature>
<dbReference type="RefSeq" id="WP_016425211.1">
    <property type="nucleotide sequence ID" value="NZ_CABKRV010000001.1"/>
</dbReference>
<name>A0A7Z7VX75_STASC</name>
<keyword evidence="12" id="KW-1185">Reference proteome</keyword>
<accession>A0A7Z7VX75</accession>
<dbReference type="Proteomes" id="UP000572988">
    <property type="component" value="Unassembled WGS sequence"/>
</dbReference>
<dbReference type="GeneID" id="93789976"/>
<evidence type="ECO:0000313" key="12">
    <source>
        <dbReference type="Proteomes" id="UP000572988"/>
    </source>
</evidence>
<dbReference type="Proteomes" id="UP000264146">
    <property type="component" value="Chromosome"/>
</dbReference>
<dbReference type="InterPro" id="IPR056739">
    <property type="entry name" value="NfeD_membrane"/>
</dbReference>
<keyword evidence="3 5" id="KW-1133">Transmembrane helix</keyword>
<reference evidence="10" key="2">
    <citation type="submission" date="2018-06" db="EMBL/GenBank/DDBJ databases">
        <authorList>
            <consortium name="Pathogen Informatics"/>
            <person name="Doyle S."/>
        </authorList>
    </citation>
    <scope>NUCLEOTIDE SEQUENCE [LARGE SCALE GENOMIC DNA]</scope>
    <source>
        <strain evidence="10">NCTC12218</strain>
    </source>
</reference>
<gene>
    <name evidence="9" type="ORF">C1O36_07835</name>
    <name evidence="10" type="ORF">NCTC12218_01278</name>
</gene>
<evidence type="ECO:0000256" key="5">
    <source>
        <dbReference type="SAM" id="Phobius"/>
    </source>
</evidence>
<dbReference type="GO" id="GO:0005886">
    <property type="term" value="C:plasma membrane"/>
    <property type="evidence" value="ECO:0007669"/>
    <property type="project" value="TreeGrafter"/>
</dbReference>
<evidence type="ECO:0000313" key="11">
    <source>
        <dbReference type="Proteomes" id="UP000264146"/>
    </source>
</evidence>
<evidence type="ECO:0000256" key="1">
    <source>
        <dbReference type="ARBA" id="ARBA00004141"/>
    </source>
</evidence>
<feature type="transmembrane region" description="Helical" evidence="5">
    <location>
        <begin position="115"/>
        <end position="138"/>
    </location>
</feature>
<dbReference type="Gene3D" id="2.40.50.140">
    <property type="entry name" value="Nucleic acid-binding proteins"/>
    <property type="match status" value="1"/>
</dbReference>
<dbReference type="EMBL" id="POVK01000024">
    <property type="protein sequence ID" value="NHA34427.1"/>
    <property type="molecule type" value="Genomic_DNA"/>
</dbReference>
<feature type="domain" description="NfeD integral membrane" evidence="7">
    <location>
        <begin position="23"/>
        <end position="136"/>
    </location>
</feature>
<evidence type="ECO:0000259" key="7">
    <source>
        <dbReference type="Pfam" id="PF24961"/>
    </source>
</evidence>
<proteinExistence type="predicted"/>
<evidence type="ECO:0000313" key="8">
    <source>
        <dbReference type="EMBL" id="CAD7359621.1"/>
    </source>
</evidence>
<dbReference type="GO" id="GO:0006508">
    <property type="term" value="P:proteolysis"/>
    <property type="evidence" value="ECO:0007669"/>
    <property type="project" value="UniProtKB-KW"/>
</dbReference>
<dbReference type="PANTHER" id="PTHR33507">
    <property type="entry name" value="INNER MEMBRANE PROTEIN YBBJ"/>
    <property type="match status" value="1"/>
</dbReference>
<keyword evidence="10" id="KW-0645">Protease</keyword>
<evidence type="ECO:0000256" key="3">
    <source>
        <dbReference type="ARBA" id="ARBA00022989"/>
    </source>
</evidence>
<dbReference type="Pfam" id="PF01957">
    <property type="entry name" value="NfeD"/>
    <property type="match status" value="1"/>
</dbReference>
<evidence type="ECO:0000256" key="4">
    <source>
        <dbReference type="ARBA" id="ARBA00023136"/>
    </source>
</evidence>
<evidence type="ECO:0000256" key="2">
    <source>
        <dbReference type="ARBA" id="ARBA00022692"/>
    </source>
</evidence>
<dbReference type="InterPro" id="IPR002810">
    <property type="entry name" value="NfeD-like_C"/>
</dbReference>
<protein>
    <submittedName>
        <fullName evidence="9 10">Serine protease</fullName>
    </submittedName>
</protein>
<dbReference type="Pfam" id="PF24961">
    <property type="entry name" value="NfeD_membrane"/>
    <property type="match status" value="1"/>
</dbReference>